<reference evidence="3 4" key="1">
    <citation type="submission" date="2016-11" db="EMBL/GenBank/DDBJ databases">
        <title>Draft Genome Assembly of Colletotrichum chlorophyti a pathogen of herbaceous plants.</title>
        <authorList>
            <person name="Gan P."/>
            <person name="Narusaka M."/>
            <person name="Tsushima A."/>
            <person name="Narusaka Y."/>
            <person name="Takano Y."/>
            <person name="Shirasu K."/>
        </authorList>
    </citation>
    <scope>NUCLEOTIDE SEQUENCE [LARGE SCALE GENOMIC DNA]</scope>
    <source>
        <strain evidence="3 4">NTL11</strain>
    </source>
</reference>
<keyword evidence="2" id="KW-0472">Membrane</keyword>
<organism evidence="3 4">
    <name type="scientific">Colletotrichum chlorophyti</name>
    <dbReference type="NCBI Taxonomy" id="708187"/>
    <lineage>
        <taxon>Eukaryota</taxon>
        <taxon>Fungi</taxon>
        <taxon>Dikarya</taxon>
        <taxon>Ascomycota</taxon>
        <taxon>Pezizomycotina</taxon>
        <taxon>Sordariomycetes</taxon>
        <taxon>Hypocreomycetidae</taxon>
        <taxon>Glomerellales</taxon>
        <taxon>Glomerellaceae</taxon>
        <taxon>Colletotrichum</taxon>
    </lineage>
</organism>
<feature type="region of interest" description="Disordered" evidence="1">
    <location>
        <begin position="469"/>
        <end position="502"/>
    </location>
</feature>
<feature type="region of interest" description="Disordered" evidence="1">
    <location>
        <begin position="30"/>
        <end position="79"/>
    </location>
</feature>
<evidence type="ECO:0000313" key="4">
    <source>
        <dbReference type="Proteomes" id="UP000186583"/>
    </source>
</evidence>
<sequence length="502" mass="55764">MSPPILQASLSSATTAVASRRTAYPSVEELAAFRMPSPPKTVEPEDAGYDKKPTLKHGKKHKLKPPPSTPIPPSPVTTEASDRDFVFEDTPSTVHGESMIQPRKPLGSRLFSTNHPLGPRWPFQDATPRPSVMVPIARSATDTPPDRLNRGSKLGRVSMNESLDEFQLNHPNAKLLSLHPASLSQTDTSRSLTMGHVNRVPQLVERPEQRPQSRRSISANNRERPLQFLRKFHNRRWSRHLLKLHLHSRQEKRNSSAQSKTFWYQRISTHKHIFRGSVAITIFFFINSLVSLTALCTLSIADLGASHGLIVWVITSFVTGLFAAVVLWSMMRYRRAVAVDEENHGRWAFPKTLGEAQMEIPASPYEVAHRRHLGAAAETDHNIGRVRRMSALIQMPGTRSVPDTNRVQAKPTGIVETSRASRKTPITNDFNPLPLFPARDTNSFHLHPGASQRQQDTTGDIIGYWAGIPTGPSPNSKSETSSVTAVIVSVPKGPTNSPESRC</sequence>
<dbReference type="OrthoDB" id="4817680at2759"/>
<gene>
    <name evidence="3" type="ORF">CCHL11_02577</name>
</gene>
<evidence type="ECO:0000256" key="2">
    <source>
        <dbReference type="SAM" id="Phobius"/>
    </source>
</evidence>
<keyword evidence="4" id="KW-1185">Reference proteome</keyword>
<feature type="transmembrane region" description="Helical" evidence="2">
    <location>
        <begin position="278"/>
        <end position="301"/>
    </location>
</feature>
<evidence type="ECO:0000256" key="1">
    <source>
        <dbReference type="SAM" id="MobiDB-lite"/>
    </source>
</evidence>
<proteinExistence type="predicted"/>
<feature type="compositionally biased region" description="Basic residues" evidence="1">
    <location>
        <begin position="54"/>
        <end position="64"/>
    </location>
</feature>
<keyword evidence="2" id="KW-0812">Transmembrane</keyword>
<dbReference type="EMBL" id="MPGH01000002">
    <property type="protein sequence ID" value="OLN97848.1"/>
    <property type="molecule type" value="Genomic_DNA"/>
</dbReference>
<feature type="compositionally biased region" description="Pro residues" evidence="1">
    <location>
        <begin position="65"/>
        <end position="75"/>
    </location>
</feature>
<keyword evidence="2" id="KW-1133">Transmembrane helix</keyword>
<feature type="transmembrane region" description="Helical" evidence="2">
    <location>
        <begin position="307"/>
        <end position="328"/>
    </location>
</feature>
<dbReference type="Proteomes" id="UP000186583">
    <property type="component" value="Unassembled WGS sequence"/>
</dbReference>
<comment type="caution">
    <text evidence="3">The sequence shown here is derived from an EMBL/GenBank/DDBJ whole genome shotgun (WGS) entry which is preliminary data.</text>
</comment>
<name>A0A1Q8S8R6_9PEZI</name>
<accession>A0A1Q8S8R6</accession>
<evidence type="ECO:0000313" key="3">
    <source>
        <dbReference type="EMBL" id="OLN97848.1"/>
    </source>
</evidence>
<dbReference type="AlphaFoldDB" id="A0A1Q8S8R6"/>
<protein>
    <submittedName>
        <fullName evidence="3">Uncharacterized protein</fullName>
    </submittedName>
</protein>
<feature type="compositionally biased region" description="Polar residues" evidence="1">
    <location>
        <begin position="473"/>
        <end position="484"/>
    </location>
</feature>